<comment type="similarity">
    <text evidence="5">Belongs to the WD repeat MORG1 family.</text>
</comment>
<dbReference type="EMBL" id="JAIFTL010000295">
    <property type="protein sequence ID" value="KAG9320381.1"/>
    <property type="molecule type" value="Genomic_DNA"/>
</dbReference>
<feature type="compositionally biased region" description="Acidic residues" evidence="7">
    <location>
        <begin position="112"/>
        <end position="144"/>
    </location>
</feature>
<evidence type="ECO:0000256" key="2">
    <source>
        <dbReference type="ARBA" id="ARBA00022490"/>
    </source>
</evidence>
<dbReference type="Pfam" id="PF00400">
    <property type="entry name" value="WD40"/>
    <property type="match status" value="7"/>
</dbReference>
<dbReference type="SUPFAM" id="SSF50978">
    <property type="entry name" value="WD40 repeat-like"/>
    <property type="match status" value="1"/>
</dbReference>
<comment type="caution">
    <text evidence="8">The sequence shown here is derived from an EMBL/GenBank/DDBJ whole genome shotgun (WGS) entry which is preliminary data.</text>
</comment>
<evidence type="ECO:0000313" key="9">
    <source>
        <dbReference type="Proteomes" id="UP000717515"/>
    </source>
</evidence>
<reference evidence="8" key="1">
    <citation type="submission" date="2021-07" db="EMBL/GenBank/DDBJ databases">
        <title>Draft genome of Mortierella alpina, strain LL118, isolated from an aspen leaf litter sample.</title>
        <authorList>
            <person name="Yang S."/>
            <person name="Vinatzer B.A."/>
        </authorList>
    </citation>
    <scope>NUCLEOTIDE SEQUENCE</scope>
    <source>
        <strain evidence="8">LL118</strain>
    </source>
</reference>
<feature type="repeat" description="WD" evidence="6">
    <location>
        <begin position="574"/>
        <end position="611"/>
    </location>
</feature>
<comment type="subcellular location">
    <subcellularLocation>
        <location evidence="1">Cytoplasm</location>
    </subcellularLocation>
</comment>
<organism evidence="8 9">
    <name type="scientific">Mortierella alpina</name>
    <name type="common">Oleaginous fungus</name>
    <name type="synonym">Mortierella renispora</name>
    <dbReference type="NCBI Taxonomy" id="64518"/>
    <lineage>
        <taxon>Eukaryota</taxon>
        <taxon>Fungi</taxon>
        <taxon>Fungi incertae sedis</taxon>
        <taxon>Mucoromycota</taxon>
        <taxon>Mortierellomycotina</taxon>
        <taxon>Mortierellomycetes</taxon>
        <taxon>Mortierellales</taxon>
        <taxon>Mortierellaceae</taxon>
        <taxon>Mortierella</taxon>
    </lineage>
</organism>
<dbReference type="PROSITE" id="PS50294">
    <property type="entry name" value="WD_REPEATS_REGION"/>
    <property type="match status" value="4"/>
</dbReference>
<sequence>MEPGHRHSPVLGSAEERHSVKGILKKVSSSQQNPEEAAPRLKWDEENLIITEAQKDSTMKIDEPKTPYVHYDHELDRVLDAEEVFALEGPRKKRAALAHTPPVPSYFKGLHDEDEDEDEEDDEEDDDRDRDPDEWLDSDEDEEQEKSAALPDHDKFAKLRAEHYKMREAVKLGQRFEDDEDDEKEEADTDRDSALSGNGTGSAKNDSTSRTKDDDEDPLPDMELMAPPKTMSIAATLAAHRSKTSITKKYQPQGQDSPEGAGRSGTMNSTREFDSTTAVMAPPAPPTPRPQQPREDKNRQASSSSTPSIPTNLPIYEDQVVSDATGSQINACQYNTTGEYILTGGVDRTVRLWNPETRFCIKSYEAHGWEILDLAVSPENGKFASCGGDKTVFLWDVLSGTTIRRFTGHTQRVNAVDFNEEGTVLASGSYDATIRLWDCRSQLRAPIQILEEPKDSVTSIQIKGSDLLAGCVDGSIRIYDIRMGSLITDQIFEPITSVSFSKDGNCILASSLDNTVRLMDRANGQLLNAYKGHRNSQYKIRSCLSNSDAHVLSGSEDGKIYVWDLIEGDVVYRIDAHSKIVSAIAYHPTQDRMCSASVDGSIKTWSAQRAS</sequence>
<feature type="region of interest" description="Disordered" evidence="7">
    <location>
        <begin position="90"/>
        <end position="155"/>
    </location>
</feature>
<dbReference type="SMART" id="SM00320">
    <property type="entry name" value="WD40"/>
    <property type="match status" value="7"/>
</dbReference>
<dbReference type="InterPro" id="IPR015943">
    <property type="entry name" value="WD40/YVTN_repeat-like_dom_sf"/>
</dbReference>
<dbReference type="PRINTS" id="PR00320">
    <property type="entry name" value="GPROTEINBRPT"/>
</dbReference>
<dbReference type="PANTHER" id="PTHR22842:SF3">
    <property type="entry name" value="WD REPEAT DOMAIN-CONTAINING PROTEIN 83"/>
    <property type="match status" value="1"/>
</dbReference>
<dbReference type="GO" id="GO:0005737">
    <property type="term" value="C:cytoplasm"/>
    <property type="evidence" value="ECO:0007669"/>
    <property type="project" value="UniProtKB-SubCell"/>
</dbReference>
<name>A0A9P8A0S6_MORAP</name>
<dbReference type="InterPro" id="IPR001680">
    <property type="entry name" value="WD40_rpt"/>
</dbReference>
<feature type="repeat" description="WD" evidence="6">
    <location>
        <begin position="322"/>
        <end position="363"/>
    </location>
</feature>
<dbReference type="AlphaFoldDB" id="A0A9P8A0S6"/>
<feature type="repeat" description="WD" evidence="6">
    <location>
        <begin position="364"/>
        <end position="405"/>
    </location>
</feature>
<protein>
    <submittedName>
        <fullName evidence="8">Uncharacterized protein</fullName>
    </submittedName>
</protein>
<evidence type="ECO:0000256" key="4">
    <source>
        <dbReference type="ARBA" id="ARBA00022737"/>
    </source>
</evidence>
<keyword evidence="2" id="KW-0963">Cytoplasm</keyword>
<dbReference type="InterPro" id="IPR007062">
    <property type="entry name" value="PPI-2"/>
</dbReference>
<keyword evidence="3 6" id="KW-0853">WD repeat</keyword>
<dbReference type="InterPro" id="IPR020472">
    <property type="entry name" value="WD40_PAC1"/>
</dbReference>
<evidence type="ECO:0000256" key="6">
    <source>
        <dbReference type="PROSITE-ProRule" id="PRU00221"/>
    </source>
</evidence>
<dbReference type="GO" id="GO:0071013">
    <property type="term" value="C:catalytic step 2 spliceosome"/>
    <property type="evidence" value="ECO:0007669"/>
    <property type="project" value="TreeGrafter"/>
</dbReference>
<evidence type="ECO:0000256" key="5">
    <source>
        <dbReference type="ARBA" id="ARBA00038145"/>
    </source>
</evidence>
<feature type="repeat" description="WD" evidence="6">
    <location>
        <begin position="551"/>
        <end position="573"/>
    </location>
</feature>
<feature type="compositionally biased region" description="Pro residues" evidence="7">
    <location>
        <begin position="282"/>
        <end position="291"/>
    </location>
</feature>
<feature type="compositionally biased region" description="Polar residues" evidence="7">
    <location>
        <begin position="265"/>
        <end position="278"/>
    </location>
</feature>
<dbReference type="PANTHER" id="PTHR22842">
    <property type="entry name" value="WD40 REPEAT PROTEIN"/>
    <property type="match status" value="1"/>
</dbReference>
<dbReference type="InterPro" id="IPR036322">
    <property type="entry name" value="WD40_repeat_dom_sf"/>
</dbReference>
<feature type="compositionally biased region" description="Polar residues" evidence="7">
    <location>
        <begin position="300"/>
        <end position="311"/>
    </location>
</feature>
<dbReference type="GO" id="GO:0000398">
    <property type="term" value="P:mRNA splicing, via spliceosome"/>
    <property type="evidence" value="ECO:0007669"/>
    <property type="project" value="TreeGrafter"/>
</dbReference>
<feature type="compositionally biased region" description="Polar residues" evidence="7">
    <location>
        <begin position="195"/>
        <end position="206"/>
    </location>
</feature>
<dbReference type="PROSITE" id="PS00678">
    <property type="entry name" value="WD_REPEATS_1"/>
    <property type="match status" value="1"/>
</dbReference>
<proteinExistence type="inferred from homology"/>
<dbReference type="Pfam" id="PF04979">
    <property type="entry name" value="IPP-2"/>
    <property type="match status" value="1"/>
</dbReference>
<accession>A0A9P8A0S6</accession>
<keyword evidence="4" id="KW-0677">Repeat</keyword>
<feature type="compositionally biased region" description="Acidic residues" evidence="7">
    <location>
        <begin position="177"/>
        <end position="189"/>
    </location>
</feature>
<feature type="compositionally biased region" description="Polar residues" evidence="7">
    <location>
        <begin position="244"/>
        <end position="256"/>
    </location>
</feature>
<evidence type="ECO:0000256" key="1">
    <source>
        <dbReference type="ARBA" id="ARBA00004496"/>
    </source>
</evidence>
<evidence type="ECO:0000256" key="7">
    <source>
        <dbReference type="SAM" id="MobiDB-lite"/>
    </source>
</evidence>
<dbReference type="Gene3D" id="6.10.250.1050">
    <property type="match status" value="1"/>
</dbReference>
<evidence type="ECO:0000256" key="3">
    <source>
        <dbReference type="ARBA" id="ARBA00022574"/>
    </source>
</evidence>
<dbReference type="GO" id="GO:0009966">
    <property type="term" value="P:regulation of signal transduction"/>
    <property type="evidence" value="ECO:0007669"/>
    <property type="project" value="InterPro"/>
</dbReference>
<dbReference type="Proteomes" id="UP000717515">
    <property type="component" value="Unassembled WGS sequence"/>
</dbReference>
<feature type="repeat" description="WD" evidence="6">
    <location>
        <begin position="406"/>
        <end position="438"/>
    </location>
</feature>
<feature type="region of interest" description="Disordered" evidence="7">
    <location>
        <begin position="168"/>
        <end position="314"/>
    </location>
</feature>
<dbReference type="InterPro" id="IPR051980">
    <property type="entry name" value="WD_repeat_MORG1"/>
</dbReference>
<evidence type="ECO:0000313" key="8">
    <source>
        <dbReference type="EMBL" id="KAG9320381.1"/>
    </source>
</evidence>
<gene>
    <name evidence="8" type="ORF">KVV02_002554</name>
</gene>
<dbReference type="InterPro" id="IPR019775">
    <property type="entry name" value="WD40_repeat_CS"/>
</dbReference>
<dbReference type="GO" id="GO:0004864">
    <property type="term" value="F:protein phosphatase inhibitor activity"/>
    <property type="evidence" value="ECO:0007669"/>
    <property type="project" value="InterPro"/>
</dbReference>
<dbReference type="Gene3D" id="2.130.10.10">
    <property type="entry name" value="YVTN repeat-like/Quinoprotein amine dehydrogenase"/>
    <property type="match status" value="1"/>
</dbReference>
<feature type="region of interest" description="Disordered" evidence="7">
    <location>
        <begin position="1"/>
        <end position="46"/>
    </location>
</feature>
<dbReference type="PROSITE" id="PS50082">
    <property type="entry name" value="WD_REPEATS_2"/>
    <property type="match status" value="5"/>
</dbReference>
<dbReference type="CDD" id="cd00200">
    <property type="entry name" value="WD40"/>
    <property type="match status" value="1"/>
</dbReference>